<dbReference type="EMBL" id="CP046400">
    <property type="protein sequence ID" value="QGY39741.1"/>
    <property type="molecule type" value="Genomic_DNA"/>
</dbReference>
<gene>
    <name evidence="2" type="ORF">GM415_06280</name>
</gene>
<keyword evidence="1" id="KW-0732">Signal</keyword>
<proteinExistence type="predicted"/>
<evidence type="ECO:0000256" key="1">
    <source>
        <dbReference type="SAM" id="SignalP"/>
    </source>
</evidence>
<sequence>MTKHIMLLALLGVLVAGTAVAGDYAMGKAPTSFRGLAWGTALEDVPELLPVKKSGFKNTYFRHGESLSFGDAAIQSVAYYFRKDRLYRVGVAFSGRANHFLIKERLLSMYGPGRTVGSRYGWMWPEFSIEIDYDDDAGSGGLYYTYEGSIE</sequence>
<organism evidence="2 3">
    <name type="scientific">Pseudodesulfovibrio cashew</name>
    <dbReference type="NCBI Taxonomy" id="2678688"/>
    <lineage>
        <taxon>Bacteria</taxon>
        <taxon>Pseudomonadati</taxon>
        <taxon>Thermodesulfobacteriota</taxon>
        <taxon>Desulfovibrionia</taxon>
        <taxon>Desulfovibrionales</taxon>
        <taxon>Desulfovibrionaceae</taxon>
    </lineage>
</organism>
<keyword evidence="3" id="KW-1185">Reference proteome</keyword>
<dbReference type="KEGG" id="psel:GM415_06280"/>
<evidence type="ECO:0000313" key="2">
    <source>
        <dbReference type="EMBL" id="QGY39741.1"/>
    </source>
</evidence>
<name>A0A6I6JC92_9BACT</name>
<dbReference type="Proteomes" id="UP000428328">
    <property type="component" value="Chromosome"/>
</dbReference>
<accession>A0A6I6JC92</accession>
<feature type="signal peptide" evidence="1">
    <location>
        <begin position="1"/>
        <end position="21"/>
    </location>
</feature>
<evidence type="ECO:0000313" key="3">
    <source>
        <dbReference type="Proteomes" id="UP000428328"/>
    </source>
</evidence>
<dbReference type="AlphaFoldDB" id="A0A6I6JC92"/>
<dbReference type="RefSeq" id="WP_158946966.1">
    <property type="nucleotide sequence ID" value="NZ_CP046400.1"/>
</dbReference>
<protein>
    <submittedName>
        <fullName evidence="2">Uncharacterized protein</fullName>
    </submittedName>
</protein>
<reference evidence="2 3" key="1">
    <citation type="submission" date="2019-11" db="EMBL/GenBank/DDBJ databases">
        <authorList>
            <person name="Zheng R.K."/>
            <person name="Sun C.M."/>
        </authorList>
    </citation>
    <scope>NUCLEOTIDE SEQUENCE [LARGE SCALE GENOMIC DNA]</scope>
    <source>
        <strain evidence="2 3">SRB007</strain>
    </source>
</reference>
<feature type="chain" id="PRO_5026086606" evidence="1">
    <location>
        <begin position="22"/>
        <end position="151"/>
    </location>
</feature>